<name>A0ACC2Q430_9NEOP</name>
<evidence type="ECO:0000313" key="2">
    <source>
        <dbReference type="Proteomes" id="UP001231649"/>
    </source>
</evidence>
<dbReference type="Proteomes" id="UP001231649">
    <property type="component" value="Chromosome 27"/>
</dbReference>
<keyword evidence="2" id="KW-1185">Reference proteome</keyword>
<gene>
    <name evidence="1" type="ORF">PYW08_010610</name>
</gene>
<evidence type="ECO:0000313" key="1">
    <source>
        <dbReference type="EMBL" id="KAJ8707358.1"/>
    </source>
</evidence>
<reference evidence="1" key="1">
    <citation type="submission" date="2023-03" db="EMBL/GenBank/DDBJ databases">
        <title>Chromosome-level genomes of two armyworms, Mythimna separata and Mythimna loreyi, provide insights into the biosynthesis and reception of sex pheromones.</title>
        <authorList>
            <person name="Zhao H."/>
        </authorList>
    </citation>
    <scope>NUCLEOTIDE SEQUENCE</scope>
    <source>
        <strain evidence="1">BeijingLab</strain>
    </source>
</reference>
<organism evidence="1 2">
    <name type="scientific">Mythimna loreyi</name>
    <dbReference type="NCBI Taxonomy" id="667449"/>
    <lineage>
        <taxon>Eukaryota</taxon>
        <taxon>Metazoa</taxon>
        <taxon>Ecdysozoa</taxon>
        <taxon>Arthropoda</taxon>
        <taxon>Hexapoda</taxon>
        <taxon>Insecta</taxon>
        <taxon>Pterygota</taxon>
        <taxon>Neoptera</taxon>
        <taxon>Endopterygota</taxon>
        <taxon>Lepidoptera</taxon>
        <taxon>Glossata</taxon>
        <taxon>Ditrysia</taxon>
        <taxon>Noctuoidea</taxon>
        <taxon>Noctuidae</taxon>
        <taxon>Noctuinae</taxon>
        <taxon>Hadenini</taxon>
        <taxon>Mythimna</taxon>
    </lineage>
</organism>
<sequence length="181" mass="20543">MFSKSLSVLLLVYFLSDFSIAQRNETSLRKDYVRVNGLQGSYKVHATPKTWHEAKQVCADEDAILFYPRNRKEVNAAIYFWERDHSAPPSLWIFVGISDIRTEGVFETVDGKPLSAVFGDWSPHQPDNWGNEDCVQLSFMGVINDISCDAHFGFMCEGRNSSRENQASNLDNEDGTYKTST</sequence>
<protein>
    <submittedName>
        <fullName evidence="1">Uncharacterized protein</fullName>
    </submittedName>
</protein>
<proteinExistence type="predicted"/>
<dbReference type="EMBL" id="CM056803">
    <property type="protein sequence ID" value="KAJ8707358.1"/>
    <property type="molecule type" value="Genomic_DNA"/>
</dbReference>
<comment type="caution">
    <text evidence="1">The sequence shown here is derived from an EMBL/GenBank/DDBJ whole genome shotgun (WGS) entry which is preliminary data.</text>
</comment>
<accession>A0ACC2Q430</accession>